<dbReference type="Pfam" id="PF12802">
    <property type="entry name" value="MarR_2"/>
    <property type="match status" value="1"/>
</dbReference>
<reference evidence="2" key="1">
    <citation type="submission" date="2019-11" db="EMBL/GenBank/DDBJ databases">
        <authorList>
            <person name="Feng L."/>
        </authorList>
    </citation>
    <scope>NUCLEOTIDE SEQUENCE</scope>
    <source>
        <strain evidence="2">AundefinedLFYP135</strain>
    </source>
</reference>
<gene>
    <name evidence="2" type="ORF">AULFYP135_01904</name>
</gene>
<evidence type="ECO:0000259" key="1">
    <source>
        <dbReference type="PROSITE" id="PS50995"/>
    </source>
</evidence>
<dbReference type="InterPro" id="IPR000835">
    <property type="entry name" value="HTH_MarR-typ"/>
</dbReference>
<dbReference type="InterPro" id="IPR036388">
    <property type="entry name" value="WH-like_DNA-bd_sf"/>
</dbReference>
<proteinExistence type="predicted"/>
<dbReference type="SUPFAM" id="SSF46785">
    <property type="entry name" value="Winged helix' DNA-binding domain"/>
    <property type="match status" value="1"/>
</dbReference>
<sequence>MQEVHPWKFGLIMRKMREIDAIYRGAAARANIPEGELAIWLVLLHLEKECSQQDICDFFSLPRQTVNSLIANLRKKGYVCLKPAPNSRNRKLICLTESGRAFGQQKVAWIFQAEHRVREAATPEELQMVLSLLEKYIQNFRAEIDAANPTGE</sequence>
<dbReference type="SMART" id="SM00347">
    <property type="entry name" value="HTH_MARR"/>
    <property type="match status" value="1"/>
</dbReference>
<dbReference type="GO" id="GO:0003700">
    <property type="term" value="F:DNA-binding transcription factor activity"/>
    <property type="evidence" value="ECO:0007669"/>
    <property type="project" value="InterPro"/>
</dbReference>
<organism evidence="2">
    <name type="scientific">uncultured Anaerotruncus sp</name>
    <dbReference type="NCBI Taxonomy" id="905011"/>
    <lineage>
        <taxon>Bacteria</taxon>
        <taxon>Bacillati</taxon>
        <taxon>Bacillota</taxon>
        <taxon>Clostridia</taxon>
        <taxon>Eubacteriales</taxon>
        <taxon>Oscillospiraceae</taxon>
        <taxon>Anaerotruncus</taxon>
        <taxon>environmental samples</taxon>
    </lineage>
</organism>
<dbReference type="AlphaFoldDB" id="A0A6N2UFR2"/>
<protein>
    <submittedName>
        <fullName evidence="2">MarR family protein</fullName>
    </submittedName>
</protein>
<accession>A0A6N2UFR2</accession>
<feature type="domain" description="HTH marR-type" evidence="1">
    <location>
        <begin position="1"/>
        <end position="138"/>
    </location>
</feature>
<dbReference type="EMBL" id="CACRSL010000003">
    <property type="protein sequence ID" value="VYT16409.1"/>
    <property type="molecule type" value="Genomic_DNA"/>
</dbReference>
<dbReference type="InterPro" id="IPR036390">
    <property type="entry name" value="WH_DNA-bd_sf"/>
</dbReference>
<evidence type="ECO:0000313" key="2">
    <source>
        <dbReference type="EMBL" id="VYT16409.1"/>
    </source>
</evidence>
<dbReference type="PROSITE" id="PS50995">
    <property type="entry name" value="HTH_MARR_2"/>
    <property type="match status" value="1"/>
</dbReference>
<dbReference type="Gene3D" id="1.10.10.10">
    <property type="entry name" value="Winged helix-like DNA-binding domain superfamily/Winged helix DNA-binding domain"/>
    <property type="match status" value="1"/>
</dbReference>
<name>A0A6N2UFR2_9FIRM</name>